<dbReference type="InterPro" id="IPR036162">
    <property type="entry name" value="Resolvase-like_N_sf"/>
</dbReference>
<accession>A0A238YCJ5</accession>
<reference evidence="5" key="1">
    <citation type="submission" date="2017-06" db="EMBL/GenBank/DDBJ databases">
        <authorList>
            <person name="Varghese N."/>
            <person name="Submissions S."/>
        </authorList>
    </citation>
    <scope>NUCLEOTIDE SEQUENCE [LARGE SCALE GENOMIC DNA]</scope>
    <source>
        <strain evidence="5">DSM 19316</strain>
    </source>
</reference>
<protein>
    <submittedName>
        <fullName evidence="4">Putative resolvase</fullName>
    </submittedName>
</protein>
<dbReference type="PANTHER" id="PTHR30461:SF2">
    <property type="entry name" value="SERINE RECOMBINASE PINE-RELATED"/>
    <property type="match status" value="1"/>
</dbReference>
<dbReference type="CDD" id="cd04762">
    <property type="entry name" value="HTH_MerR-trunc"/>
    <property type="match status" value="1"/>
</dbReference>
<dbReference type="InterPro" id="IPR041657">
    <property type="entry name" value="HTH_17"/>
</dbReference>
<keyword evidence="1" id="KW-0238">DNA-binding</keyword>
<keyword evidence="2" id="KW-0233">DNA recombination</keyword>
<dbReference type="SUPFAM" id="SSF46955">
    <property type="entry name" value="Putative DNA-binding domain"/>
    <property type="match status" value="1"/>
</dbReference>
<dbReference type="GO" id="GO:0000150">
    <property type="term" value="F:DNA strand exchange activity"/>
    <property type="evidence" value="ECO:0007669"/>
    <property type="project" value="InterPro"/>
</dbReference>
<dbReference type="Gene3D" id="1.10.287.2170">
    <property type="match status" value="1"/>
</dbReference>
<dbReference type="GO" id="GO:0003677">
    <property type="term" value="F:DNA binding"/>
    <property type="evidence" value="ECO:0007669"/>
    <property type="project" value="UniProtKB-KW"/>
</dbReference>
<evidence type="ECO:0000259" key="3">
    <source>
        <dbReference type="PROSITE" id="PS51736"/>
    </source>
</evidence>
<dbReference type="PROSITE" id="PS51736">
    <property type="entry name" value="RECOMBINASES_3"/>
    <property type="match status" value="1"/>
</dbReference>
<dbReference type="InterPro" id="IPR010093">
    <property type="entry name" value="SinI_DNA-bd"/>
</dbReference>
<dbReference type="SMART" id="SM00857">
    <property type="entry name" value="Resolvase"/>
    <property type="match status" value="1"/>
</dbReference>
<dbReference type="NCBIfam" id="TIGR01764">
    <property type="entry name" value="excise"/>
    <property type="match status" value="1"/>
</dbReference>
<dbReference type="InterPro" id="IPR041718">
    <property type="entry name" value="IS607_transposase-like"/>
</dbReference>
<dbReference type="InterPro" id="IPR009061">
    <property type="entry name" value="DNA-bd_dom_put_sf"/>
</dbReference>
<dbReference type="Proteomes" id="UP000198297">
    <property type="component" value="Unassembled WGS sequence"/>
</dbReference>
<dbReference type="Pfam" id="PF12728">
    <property type="entry name" value="HTH_17"/>
    <property type="match status" value="1"/>
</dbReference>
<evidence type="ECO:0000256" key="1">
    <source>
        <dbReference type="ARBA" id="ARBA00023125"/>
    </source>
</evidence>
<evidence type="ECO:0000256" key="2">
    <source>
        <dbReference type="ARBA" id="ARBA00023172"/>
    </source>
</evidence>
<dbReference type="FunFam" id="3.40.50.1390:FF:000002">
    <property type="entry name" value="ORF1 in transposon ISC1904"/>
    <property type="match status" value="1"/>
</dbReference>
<dbReference type="PANTHER" id="PTHR30461">
    <property type="entry name" value="DNA-INVERTASE FROM LAMBDOID PROPHAGE"/>
    <property type="match status" value="1"/>
</dbReference>
<evidence type="ECO:0000313" key="5">
    <source>
        <dbReference type="Proteomes" id="UP000198297"/>
    </source>
</evidence>
<dbReference type="NCBIfam" id="NF033518">
    <property type="entry name" value="transpos_IS607"/>
    <property type="match status" value="1"/>
</dbReference>
<sequence>MTKVYSVGEFADELGVHRETVKKWCREDQIQYSRTPGGHRRIPHTELQRLVGKPSRRSDKVAIYGRVSGHAQKQDGDLDRQLESLTEYAHNHGWSIENKYSDVGSGLNENRRGLNKLLDDAENADYGRVLVTYQDRLTRFGFSYLERLLDQYDVEITVINEETDKTTHEELVDDLLQLVASFAGKLYGMRSSKRKRIVETVEAEVEINE</sequence>
<proteinExistence type="predicted"/>
<organism evidence="4 5">
    <name type="scientific">Halorubrum ezzemoulense</name>
    <name type="common">Halorubrum chaoviator</name>
    <dbReference type="NCBI Taxonomy" id="337243"/>
    <lineage>
        <taxon>Archaea</taxon>
        <taxon>Methanobacteriati</taxon>
        <taxon>Methanobacteriota</taxon>
        <taxon>Stenosarchaea group</taxon>
        <taxon>Halobacteria</taxon>
        <taxon>Halobacteriales</taxon>
        <taxon>Haloferacaceae</taxon>
        <taxon>Halorubrum</taxon>
    </lineage>
</organism>
<evidence type="ECO:0000313" key="4">
    <source>
        <dbReference type="EMBL" id="SNR68945.1"/>
    </source>
</evidence>
<name>A0A238YCJ5_HALEZ</name>
<dbReference type="InterPro" id="IPR048046">
    <property type="entry name" value="Transpos_IS607"/>
</dbReference>
<feature type="domain" description="Resolvase/invertase-type recombinase catalytic" evidence="3">
    <location>
        <begin position="60"/>
        <end position="205"/>
    </location>
</feature>
<dbReference type="RefSeq" id="WP_089309037.1">
    <property type="nucleotide sequence ID" value="NZ_FZNK01000011.1"/>
</dbReference>
<dbReference type="Pfam" id="PF00239">
    <property type="entry name" value="Resolvase"/>
    <property type="match status" value="1"/>
</dbReference>
<dbReference type="SUPFAM" id="SSF53041">
    <property type="entry name" value="Resolvase-like"/>
    <property type="match status" value="1"/>
</dbReference>
<dbReference type="AlphaFoldDB" id="A0A238YCJ5"/>
<dbReference type="Gene3D" id="1.10.1660.10">
    <property type="match status" value="1"/>
</dbReference>
<dbReference type="Gene3D" id="3.40.50.1390">
    <property type="entry name" value="Resolvase, N-terminal catalytic domain"/>
    <property type="match status" value="1"/>
</dbReference>
<gene>
    <name evidence="4" type="ORF">SAMN06266787_1118</name>
</gene>
<dbReference type="InterPro" id="IPR050639">
    <property type="entry name" value="SSR_resolvase"/>
</dbReference>
<dbReference type="EMBL" id="FZNK01000011">
    <property type="protein sequence ID" value="SNR68945.1"/>
    <property type="molecule type" value="Genomic_DNA"/>
</dbReference>
<dbReference type="InterPro" id="IPR006119">
    <property type="entry name" value="Resolv_N"/>
</dbReference>
<dbReference type="CDD" id="cd03769">
    <property type="entry name" value="SR_IS607_transposase_like"/>
    <property type="match status" value="1"/>
</dbReference>